<evidence type="ECO:0000313" key="2">
    <source>
        <dbReference type="Proteomes" id="UP000242715"/>
    </source>
</evidence>
<evidence type="ECO:0000313" key="1">
    <source>
        <dbReference type="EMBL" id="GAU25175.1"/>
    </source>
</evidence>
<sequence>MQMKTLGIGCGTFQRRKKSSSFFEQPSKMRSLLNQCSLNEGYSKISSTVGVTQMKRQRYTV</sequence>
<dbReference type="Proteomes" id="UP000242715">
    <property type="component" value="Unassembled WGS sequence"/>
</dbReference>
<name>A0A2Z6MNP3_TRISU</name>
<gene>
    <name evidence="1" type="ORF">TSUD_150740</name>
</gene>
<proteinExistence type="predicted"/>
<dbReference type="EMBL" id="DF973306">
    <property type="protein sequence ID" value="GAU25175.1"/>
    <property type="molecule type" value="Genomic_DNA"/>
</dbReference>
<organism evidence="1 2">
    <name type="scientific">Trifolium subterraneum</name>
    <name type="common">Subterranean clover</name>
    <dbReference type="NCBI Taxonomy" id="3900"/>
    <lineage>
        <taxon>Eukaryota</taxon>
        <taxon>Viridiplantae</taxon>
        <taxon>Streptophyta</taxon>
        <taxon>Embryophyta</taxon>
        <taxon>Tracheophyta</taxon>
        <taxon>Spermatophyta</taxon>
        <taxon>Magnoliopsida</taxon>
        <taxon>eudicotyledons</taxon>
        <taxon>Gunneridae</taxon>
        <taxon>Pentapetalae</taxon>
        <taxon>rosids</taxon>
        <taxon>fabids</taxon>
        <taxon>Fabales</taxon>
        <taxon>Fabaceae</taxon>
        <taxon>Papilionoideae</taxon>
        <taxon>50 kb inversion clade</taxon>
        <taxon>NPAAA clade</taxon>
        <taxon>Hologalegina</taxon>
        <taxon>IRL clade</taxon>
        <taxon>Trifolieae</taxon>
        <taxon>Trifolium</taxon>
    </lineage>
</organism>
<accession>A0A2Z6MNP3</accession>
<keyword evidence="2" id="KW-1185">Reference proteome</keyword>
<reference evidence="2" key="1">
    <citation type="journal article" date="2017" name="Front. Plant Sci.">
        <title>Climate Clever Clovers: New Paradigm to Reduce the Environmental Footprint of Ruminants by Breeding Low Methanogenic Forages Utilizing Haplotype Variation.</title>
        <authorList>
            <person name="Kaur P."/>
            <person name="Appels R."/>
            <person name="Bayer P.E."/>
            <person name="Keeble-Gagnere G."/>
            <person name="Wang J."/>
            <person name="Hirakawa H."/>
            <person name="Shirasawa K."/>
            <person name="Vercoe P."/>
            <person name="Stefanova K."/>
            <person name="Durmic Z."/>
            <person name="Nichols P."/>
            <person name="Revell C."/>
            <person name="Isobe S.N."/>
            <person name="Edwards D."/>
            <person name="Erskine W."/>
        </authorList>
    </citation>
    <scope>NUCLEOTIDE SEQUENCE [LARGE SCALE GENOMIC DNA]</scope>
    <source>
        <strain evidence="2">cv. Daliak</strain>
    </source>
</reference>
<dbReference type="AlphaFoldDB" id="A0A2Z6MNP3"/>
<protein>
    <submittedName>
        <fullName evidence="1">Uncharacterized protein</fullName>
    </submittedName>
</protein>